<dbReference type="Proteomes" id="UP000015106">
    <property type="component" value="Chromosome 2"/>
</dbReference>
<accession>A0A8R7TFE3</accession>
<dbReference type="AlphaFoldDB" id="A0A8R7TFE3"/>
<protein>
    <submittedName>
        <fullName evidence="1">Uncharacterized protein</fullName>
    </submittedName>
</protein>
<reference evidence="1" key="3">
    <citation type="submission" date="2022-06" db="UniProtKB">
        <authorList>
            <consortium name="EnsemblPlants"/>
        </authorList>
    </citation>
    <scope>IDENTIFICATION</scope>
</reference>
<proteinExistence type="predicted"/>
<reference evidence="2" key="1">
    <citation type="journal article" date="2013" name="Nature">
        <title>Draft genome of the wheat A-genome progenitor Triticum urartu.</title>
        <authorList>
            <person name="Ling H.Q."/>
            <person name="Zhao S."/>
            <person name="Liu D."/>
            <person name="Wang J."/>
            <person name="Sun H."/>
            <person name="Zhang C."/>
            <person name="Fan H."/>
            <person name="Li D."/>
            <person name="Dong L."/>
            <person name="Tao Y."/>
            <person name="Gao C."/>
            <person name="Wu H."/>
            <person name="Li Y."/>
            <person name="Cui Y."/>
            <person name="Guo X."/>
            <person name="Zheng S."/>
            <person name="Wang B."/>
            <person name="Yu K."/>
            <person name="Liang Q."/>
            <person name="Yang W."/>
            <person name="Lou X."/>
            <person name="Chen J."/>
            <person name="Feng M."/>
            <person name="Jian J."/>
            <person name="Zhang X."/>
            <person name="Luo G."/>
            <person name="Jiang Y."/>
            <person name="Liu J."/>
            <person name="Wang Z."/>
            <person name="Sha Y."/>
            <person name="Zhang B."/>
            <person name="Wu H."/>
            <person name="Tang D."/>
            <person name="Shen Q."/>
            <person name="Xue P."/>
            <person name="Zou S."/>
            <person name="Wang X."/>
            <person name="Liu X."/>
            <person name="Wang F."/>
            <person name="Yang Y."/>
            <person name="An X."/>
            <person name="Dong Z."/>
            <person name="Zhang K."/>
            <person name="Zhang X."/>
            <person name="Luo M.C."/>
            <person name="Dvorak J."/>
            <person name="Tong Y."/>
            <person name="Wang J."/>
            <person name="Yang H."/>
            <person name="Li Z."/>
            <person name="Wang D."/>
            <person name="Zhang A."/>
            <person name="Wang J."/>
        </authorList>
    </citation>
    <scope>NUCLEOTIDE SEQUENCE</scope>
    <source>
        <strain evidence="2">cv. G1812</strain>
    </source>
</reference>
<sequence>MNSGRAEPSSGRDLLHRASKRLRLFPLTSPPPRPFYKVAWRCYFISSPGWSVHARAGQNGGECSCSAEGLAHGVAAVAHGAHQEALDSRAFRAEEEERDLHPVRGRQVVPVRGRADPLVHPRRVPPAAAAAAEAVMDRPAGPCRRPSIEHGAPTYRWPPGGSLPIPTDCRWLGVVHIKMIERASGSSVSP</sequence>
<name>A0A8R7TFE3_TRIUA</name>
<evidence type="ECO:0000313" key="1">
    <source>
        <dbReference type="EnsemblPlants" id="TuG1812G0200001986.01.T01"/>
    </source>
</evidence>
<organism evidence="1 2">
    <name type="scientific">Triticum urartu</name>
    <name type="common">Red wild einkorn</name>
    <name type="synonym">Crithodium urartu</name>
    <dbReference type="NCBI Taxonomy" id="4572"/>
    <lineage>
        <taxon>Eukaryota</taxon>
        <taxon>Viridiplantae</taxon>
        <taxon>Streptophyta</taxon>
        <taxon>Embryophyta</taxon>
        <taxon>Tracheophyta</taxon>
        <taxon>Spermatophyta</taxon>
        <taxon>Magnoliopsida</taxon>
        <taxon>Liliopsida</taxon>
        <taxon>Poales</taxon>
        <taxon>Poaceae</taxon>
        <taxon>BOP clade</taxon>
        <taxon>Pooideae</taxon>
        <taxon>Triticodae</taxon>
        <taxon>Triticeae</taxon>
        <taxon>Triticinae</taxon>
        <taxon>Triticum</taxon>
    </lineage>
</organism>
<keyword evidence="2" id="KW-1185">Reference proteome</keyword>
<reference evidence="1" key="2">
    <citation type="submission" date="2018-03" db="EMBL/GenBank/DDBJ databases">
        <title>The Triticum urartu genome reveals the dynamic nature of wheat genome evolution.</title>
        <authorList>
            <person name="Ling H."/>
            <person name="Ma B."/>
            <person name="Shi X."/>
            <person name="Liu H."/>
            <person name="Dong L."/>
            <person name="Sun H."/>
            <person name="Cao Y."/>
            <person name="Gao Q."/>
            <person name="Zheng S."/>
            <person name="Li Y."/>
            <person name="Yu Y."/>
            <person name="Du H."/>
            <person name="Qi M."/>
            <person name="Li Y."/>
            <person name="Yu H."/>
            <person name="Cui Y."/>
            <person name="Wang N."/>
            <person name="Chen C."/>
            <person name="Wu H."/>
            <person name="Zhao Y."/>
            <person name="Zhang J."/>
            <person name="Li Y."/>
            <person name="Zhou W."/>
            <person name="Zhang B."/>
            <person name="Hu W."/>
            <person name="Eijk M."/>
            <person name="Tang J."/>
            <person name="Witsenboer H."/>
            <person name="Zhao S."/>
            <person name="Li Z."/>
            <person name="Zhang A."/>
            <person name="Wang D."/>
            <person name="Liang C."/>
        </authorList>
    </citation>
    <scope>NUCLEOTIDE SEQUENCE [LARGE SCALE GENOMIC DNA]</scope>
    <source>
        <strain evidence="1">cv. G1812</strain>
    </source>
</reference>
<dbReference type="EnsemblPlants" id="TuG1812G0200001986.01.T01">
    <property type="protein sequence ID" value="TuG1812G0200001986.01.T01"/>
    <property type="gene ID" value="TuG1812G0200001986.01"/>
</dbReference>
<evidence type="ECO:0000313" key="2">
    <source>
        <dbReference type="Proteomes" id="UP000015106"/>
    </source>
</evidence>
<dbReference type="Gramene" id="TuG1812G0200001986.01.T01">
    <property type="protein sequence ID" value="TuG1812G0200001986.01.T01"/>
    <property type="gene ID" value="TuG1812G0200001986.01"/>
</dbReference>